<feature type="transmembrane region" description="Helical" evidence="7">
    <location>
        <begin position="127"/>
        <end position="148"/>
    </location>
</feature>
<dbReference type="Proteomes" id="UP001205311">
    <property type="component" value="Unassembled WGS sequence"/>
</dbReference>
<sequence>MGRTDETSRRTAPQGRAPAPSEDGAAPLSRRQRMLVIASLYLVSDIGYSFFFGALGTILLARGVSLGTVALINLLTMVYFGRFLVGPLVDRFGSSRHGHYRSWLILTQVVLVLILVALAAVDPVEHLPATLVLMVGVLLVSTFHDTAINGLAVRILSPADAGMANGIQVAAASLSLIIGSGGALLLYSHVGWTATVLSVTAVFAVPLIVLARFVEPPAPRGAGRAAPWRALASYFRIRRNAVWTLLVIPFFLLGDWLASAPQSAMLLSAGWSTDQIGFVQYTLATGAQIVAALVTGTIITRYGRSRPMVVIGIGSAVALAATLPLAFGNGHVGLTSTALILMAITYGAKLTWISTVSLDLARGASGATDYTVPVSMTGLGRVVLTSVGLSTAGLVGYPWLVGLSVVFALLSTGVAAAVVRGYPGAPRETVSAAAGSTERVGTRSGDPTSP</sequence>
<keyword evidence="2" id="KW-0813">Transport</keyword>
<evidence type="ECO:0000256" key="2">
    <source>
        <dbReference type="ARBA" id="ARBA00022448"/>
    </source>
</evidence>
<feature type="transmembrane region" description="Helical" evidence="7">
    <location>
        <begin position="194"/>
        <end position="214"/>
    </location>
</feature>
<feature type="region of interest" description="Disordered" evidence="6">
    <location>
        <begin position="427"/>
        <end position="450"/>
    </location>
</feature>
<keyword evidence="4 7" id="KW-1133">Transmembrane helix</keyword>
<dbReference type="InterPro" id="IPR020846">
    <property type="entry name" value="MFS_dom"/>
</dbReference>
<feature type="transmembrane region" description="Helical" evidence="7">
    <location>
        <begin position="370"/>
        <end position="391"/>
    </location>
</feature>
<name>A0ABT1HLL4_STRSD</name>
<feature type="transmembrane region" description="Helical" evidence="7">
    <location>
        <begin position="66"/>
        <end position="89"/>
    </location>
</feature>
<comment type="subcellular location">
    <subcellularLocation>
        <location evidence="1">Cell membrane</location>
        <topology evidence="1">Multi-pass membrane protein</topology>
    </subcellularLocation>
</comment>
<dbReference type="InterPro" id="IPR036259">
    <property type="entry name" value="MFS_trans_sf"/>
</dbReference>
<evidence type="ECO:0000313" key="9">
    <source>
        <dbReference type="EMBL" id="MCP2256388.1"/>
    </source>
</evidence>
<feature type="transmembrane region" description="Helical" evidence="7">
    <location>
        <begin position="169"/>
        <end position="188"/>
    </location>
</feature>
<evidence type="ECO:0000256" key="3">
    <source>
        <dbReference type="ARBA" id="ARBA00022692"/>
    </source>
</evidence>
<evidence type="ECO:0000256" key="4">
    <source>
        <dbReference type="ARBA" id="ARBA00022989"/>
    </source>
</evidence>
<feature type="transmembrane region" description="Helical" evidence="7">
    <location>
        <begin position="241"/>
        <end position="258"/>
    </location>
</feature>
<reference evidence="9 10" key="1">
    <citation type="submission" date="2022-06" db="EMBL/GenBank/DDBJ databases">
        <title>Genomic Encyclopedia of Archaeal and Bacterial Type Strains, Phase II (KMG-II): from individual species to whole genera.</title>
        <authorList>
            <person name="Goeker M."/>
        </authorList>
    </citation>
    <scope>NUCLEOTIDE SEQUENCE [LARGE SCALE GENOMIC DNA]</scope>
    <source>
        <strain evidence="9 10">DSM 40477</strain>
    </source>
</reference>
<feature type="transmembrane region" description="Helical" evidence="7">
    <location>
        <begin position="35"/>
        <end position="60"/>
    </location>
</feature>
<feature type="domain" description="Major facilitator superfamily (MFS) profile" evidence="8">
    <location>
        <begin position="1"/>
        <end position="420"/>
    </location>
</feature>
<evidence type="ECO:0000256" key="1">
    <source>
        <dbReference type="ARBA" id="ARBA00004651"/>
    </source>
</evidence>
<keyword evidence="10" id="KW-1185">Reference proteome</keyword>
<feature type="transmembrane region" description="Helical" evidence="7">
    <location>
        <begin position="101"/>
        <end position="121"/>
    </location>
</feature>
<evidence type="ECO:0000313" key="10">
    <source>
        <dbReference type="Proteomes" id="UP001205311"/>
    </source>
</evidence>
<comment type="caution">
    <text evidence="9">The sequence shown here is derived from an EMBL/GenBank/DDBJ whole genome shotgun (WGS) entry which is preliminary data.</text>
</comment>
<dbReference type="Pfam" id="PF07690">
    <property type="entry name" value="MFS_1"/>
    <property type="match status" value="1"/>
</dbReference>
<dbReference type="PROSITE" id="PS50850">
    <property type="entry name" value="MFS"/>
    <property type="match status" value="1"/>
</dbReference>
<feature type="transmembrane region" description="Helical" evidence="7">
    <location>
        <begin position="307"/>
        <end position="327"/>
    </location>
</feature>
<proteinExistence type="predicted"/>
<evidence type="ECO:0000256" key="6">
    <source>
        <dbReference type="SAM" id="MobiDB-lite"/>
    </source>
</evidence>
<organism evidence="9 10">
    <name type="scientific">Streptoalloteichus tenebrarius (strain ATCC 17920 / DSM 40477 / JCM 4838 / CBS 697.72 / NBRC 16177 / NCIMB 11028 / NRRL B-12390 / A12253. 1 / ISP 5477)</name>
    <name type="common">Streptomyces tenebrarius</name>
    <dbReference type="NCBI Taxonomy" id="1933"/>
    <lineage>
        <taxon>Bacteria</taxon>
        <taxon>Bacillati</taxon>
        <taxon>Actinomycetota</taxon>
        <taxon>Actinomycetes</taxon>
        <taxon>Pseudonocardiales</taxon>
        <taxon>Pseudonocardiaceae</taxon>
        <taxon>Streptoalloteichus</taxon>
    </lineage>
</organism>
<dbReference type="Gene3D" id="1.20.1250.20">
    <property type="entry name" value="MFS general substrate transporter like domains"/>
    <property type="match status" value="2"/>
</dbReference>
<accession>A0ABT1HLL4</accession>
<keyword evidence="5 7" id="KW-0472">Membrane</keyword>
<dbReference type="PANTHER" id="PTHR12778:SF10">
    <property type="entry name" value="MAJOR FACILITATOR SUPERFAMILY DOMAIN-CONTAINING PROTEIN 3"/>
    <property type="match status" value="1"/>
</dbReference>
<feature type="transmembrane region" description="Helical" evidence="7">
    <location>
        <begin position="278"/>
        <end position="300"/>
    </location>
</feature>
<evidence type="ECO:0000256" key="7">
    <source>
        <dbReference type="SAM" id="Phobius"/>
    </source>
</evidence>
<dbReference type="EMBL" id="JAMTCP010000001">
    <property type="protein sequence ID" value="MCP2256388.1"/>
    <property type="molecule type" value="Genomic_DNA"/>
</dbReference>
<protein>
    <submittedName>
        <fullName evidence="9">Na+/melibiose symporter</fullName>
    </submittedName>
</protein>
<dbReference type="PANTHER" id="PTHR12778">
    <property type="entry name" value="SOLUTE CARRIER FAMILY 33 ACETYL-COA TRANSPORTER -RELATED"/>
    <property type="match status" value="1"/>
</dbReference>
<evidence type="ECO:0000259" key="8">
    <source>
        <dbReference type="PROSITE" id="PS50850"/>
    </source>
</evidence>
<evidence type="ECO:0000256" key="5">
    <source>
        <dbReference type="ARBA" id="ARBA00023136"/>
    </source>
</evidence>
<dbReference type="SUPFAM" id="SSF103473">
    <property type="entry name" value="MFS general substrate transporter"/>
    <property type="match status" value="1"/>
</dbReference>
<feature type="transmembrane region" description="Helical" evidence="7">
    <location>
        <begin position="339"/>
        <end position="358"/>
    </location>
</feature>
<keyword evidence="3 7" id="KW-0812">Transmembrane</keyword>
<dbReference type="RefSeq" id="WP_253667391.1">
    <property type="nucleotide sequence ID" value="NZ_JAMTCP010000001.1"/>
</dbReference>
<dbReference type="InterPro" id="IPR011701">
    <property type="entry name" value="MFS"/>
</dbReference>
<dbReference type="InterPro" id="IPR004752">
    <property type="entry name" value="AmpG_permease/AT-1"/>
</dbReference>
<gene>
    <name evidence="9" type="ORF">LX15_000071</name>
</gene>
<feature type="transmembrane region" description="Helical" evidence="7">
    <location>
        <begin position="397"/>
        <end position="419"/>
    </location>
</feature>
<feature type="region of interest" description="Disordered" evidence="6">
    <location>
        <begin position="1"/>
        <end position="26"/>
    </location>
</feature>